<gene>
    <name evidence="8" type="ORF">LLUT_LOCUS31568</name>
</gene>
<proteinExistence type="predicted"/>
<evidence type="ECO:0000256" key="2">
    <source>
        <dbReference type="ARBA" id="ARBA00022692"/>
    </source>
</evidence>
<dbReference type="PROSITE" id="PS00636">
    <property type="entry name" value="DNAJ_1"/>
    <property type="match status" value="1"/>
</dbReference>
<keyword evidence="2" id="KW-0812">Transmembrane</keyword>
<keyword evidence="5" id="KW-0472">Membrane</keyword>
<dbReference type="SMART" id="SM00271">
    <property type="entry name" value="DnaJ"/>
    <property type="match status" value="1"/>
</dbReference>
<comment type="subcellular location">
    <subcellularLocation>
        <location evidence="1">Endoplasmic reticulum membrane</location>
        <topology evidence="1">Single-pass membrane protein</topology>
    </subcellularLocation>
</comment>
<keyword evidence="9" id="KW-1185">Reference proteome</keyword>
<evidence type="ECO:0000313" key="9">
    <source>
        <dbReference type="Proteomes" id="UP001497480"/>
    </source>
</evidence>
<reference evidence="8 9" key="1">
    <citation type="submission" date="2024-03" db="EMBL/GenBank/DDBJ databases">
        <authorList>
            <person name="Martinez-Hernandez J."/>
        </authorList>
    </citation>
    <scope>NUCLEOTIDE SEQUENCE [LARGE SCALE GENOMIC DNA]</scope>
</reference>
<dbReference type="GO" id="GO:0005789">
    <property type="term" value="C:endoplasmic reticulum membrane"/>
    <property type="evidence" value="ECO:0007669"/>
    <property type="project" value="UniProtKB-SubCell"/>
</dbReference>
<dbReference type="PRINTS" id="PR00625">
    <property type="entry name" value="JDOMAIN"/>
</dbReference>
<evidence type="ECO:0000256" key="3">
    <source>
        <dbReference type="ARBA" id="ARBA00022824"/>
    </source>
</evidence>
<dbReference type="EMBL" id="CAXHTB010000022">
    <property type="protein sequence ID" value="CAL0330508.1"/>
    <property type="molecule type" value="Genomic_DNA"/>
</dbReference>
<dbReference type="CDD" id="cd06257">
    <property type="entry name" value="DnaJ"/>
    <property type="match status" value="1"/>
</dbReference>
<protein>
    <recommendedName>
        <fullName evidence="7">J domain-containing protein</fullName>
    </recommendedName>
</protein>
<organism evidence="8 9">
    <name type="scientific">Lupinus luteus</name>
    <name type="common">European yellow lupine</name>
    <dbReference type="NCBI Taxonomy" id="3873"/>
    <lineage>
        <taxon>Eukaryota</taxon>
        <taxon>Viridiplantae</taxon>
        <taxon>Streptophyta</taxon>
        <taxon>Embryophyta</taxon>
        <taxon>Tracheophyta</taxon>
        <taxon>Spermatophyta</taxon>
        <taxon>Magnoliopsida</taxon>
        <taxon>eudicotyledons</taxon>
        <taxon>Gunneridae</taxon>
        <taxon>Pentapetalae</taxon>
        <taxon>rosids</taxon>
        <taxon>fabids</taxon>
        <taxon>Fabales</taxon>
        <taxon>Fabaceae</taxon>
        <taxon>Papilionoideae</taxon>
        <taxon>50 kb inversion clade</taxon>
        <taxon>genistoids sensu lato</taxon>
        <taxon>core genistoids</taxon>
        <taxon>Genisteae</taxon>
        <taxon>Lupinus</taxon>
    </lineage>
</organism>
<dbReference type="InterPro" id="IPR036869">
    <property type="entry name" value="J_dom_sf"/>
</dbReference>
<dbReference type="SUPFAM" id="SSF46565">
    <property type="entry name" value="Chaperone J-domain"/>
    <property type="match status" value="1"/>
</dbReference>
<dbReference type="InterPro" id="IPR018253">
    <property type="entry name" value="DnaJ_domain_CS"/>
</dbReference>
<evidence type="ECO:0000256" key="4">
    <source>
        <dbReference type="ARBA" id="ARBA00022989"/>
    </source>
</evidence>
<feature type="compositionally biased region" description="Polar residues" evidence="6">
    <location>
        <begin position="56"/>
        <end position="73"/>
    </location>
</feature>
<dbReference type="Gene3D" id="1.10.287.110">
    <property type="entry name" value="DnaJ domain"/>
    <property type="match status" value="1"/>
</dbReference>
<keyword evidence="3" id="KW-0256">Endoplasmic reticulum</keyword>
<feature type="compositionally biased region" description="Low complexity" evidence="6">
    <location>
        <begin position="86"/>
        <end position="98"/>
    </location>
</feature>
<feature type="domain" description="J" evidence="7">
    <location>
        <begin position="115"/>
        <end position="179"/>
    </location>
</feature>
<dbReference type="InterPro" id="IPR015399">
    <property type="entry name" value="DUF1977_DnaJ-like"/>
</dbReference>
<dbReference type="Pfam" id="PF09320">
    <property type="entry name" value="DUF1977"/>
    <property type="match status" value="1"/>
</dbReference>
<evidence type="ECO:0000313" key="8">
    <source>
        <dbReference type="EMBL" id="CAL0330508.1"/>
    </source>
</evidence>
<dbReference type="AlphaFoldDB" id="A0AAV1YBQ1"/>
<dbReference type="PANTHER" id="PTHR43908:SF3">
    <property type="entry name" value="AT29763P-RELATED"/>
    <property type="match status" value="1"/>
</dbReference>
<evidence type="ECO:0000256" key="1">
    <source>
        <dbReference type="ARBA" id="ARBA00004389"/>
    </source>
</evidence>
<name>A0AAV1YBQ1_LUPLU</name>
<accession>A0AAV1YBQ1</accession>
<comment type="caution">
    <text evidence="8">The sequence shown here is derived from an EMBL/GenBank/DDBJ whole genome shotgun (WGS) entry which is preliminary data.</text>
</comment>
<dbReference type="PROSITE" id="PS50076">
    <property type="entry name" value="DNAJ_2"/>
    <property type="match status" value="1"/>
</dbReference>
<dbReference type="Pfam" id="PF00226">
    <property type="entry name" value="DnaJ"/>
    <property type="match status" value="1"/>
</dbReference>
<dbReference type="GO" id="GO:0030544">
    <property type="term" value="F:Hsp70 protein binding"/>
    <property type="evidence" value="ECO:0007669"/>
    <property type="project" value="TreeGrafter"/>
</dbReference>
<feature type="region of interest" description="Disordered" evidence="6">
    <location>
        <begin position="54"/>
        <end position="98"/>
    </location>
</feature>
<evidence type="ECO:0000256" key="6">
    <source>
        <dbReference type="SAM" id="MobiDB-lite"/>
    </source>
</evidence>
<dbReference type="InterPro" id="IPR051100">
    <property type="entry name" value="DnaJ_subfamily_B/C"/>
</dbReference>
<sequence>MDGNKDDALKCFKIGKQALESGDRNRALKFLTKARRLDPTLPLDDLLSTLEDDVSPFQTASPTPNTRSGASSPKHSDQPSVRRRASTTTESSSSPSITYTEEQVVVVRDIRRKKNYYEILGLEKSCSVEDVRKAYRKLSLKVHPDKNKAPGAEEAFKAVSKAFQCLSDEESRKKYGLSGEDESVFERGVTRTRGHHHHHQHHGFYAGDVDAEEIFRNFFFGGMAPATTNFGGFSFGHGVGARQGGEHGSGGFNVRALIQLLPVLLVLLLNFLPSSEPIYSLSRSYPYEHRFTTPQGVNYYVKSSKFDEDYPLHGPKRRSIEDSIEREYFSILRQNCRLEMQRRQWGYIQETPHCDMLRKFNSVT</sequence>
<dbReference type="GO" id="GO:0071218">
    <property type="term" value="P:cellular response to misfolded protein"/>
    <property type="evidence" value="ECO:0007669"/>
    <property type="project" value="TreeGrafter"/>
</dbReference>
<dbReference type="Proteomes" id="UP001497480">
    <property type="component" value="Unassembled WGS sequence"/>
</dbReference>
<evidence type="ECO:0000256" key="5">
    <source>
        <dbReference type="ARBA" id="ARBA00023136"/>
    </source>
</evidence>
<keyword evidence="4" id="KW-1133">Transmembrane helix</keyword>
<evidence type="ECO:0000259" key="7">
    <source>
        <dbReference type="PROSITE" id="PS50076"/>
    </source>
</evidence>
<dbReference type="PANTHER" id="PTHR43908">
    <property type="entry name" value="AT29763P-RELATED"/>
    <property type="match status" value="1"/>
</dbReference>
<dbReference type="InterPro" id="IPR001623">
    <property type="entry name" value="DnaJ_domain"/>
</dbReference>